<dbReference type="Gene3D" id="1.20.1560.10">
    <property type="entry name" value="ABC transporter type 1, transmembrane domain"/>
    <property type="match status" value="1"/>
</dbReference>
<accession>A0A660KTW7</accession>
<feature type="transmembrane region" description="Helical" evidence="9">
    <location>
        <begin position="24"/>
        <end position="42"/>
    </location>
</feature>
<dbReference type="AlphaFoldDB" id="A0A660KTW7"/>
<keyword evidence="2" id="KW-0813">Transport</keyword>
<dbReference type="InterPro" id="IPR011527">
    <property type="entry name" value="ABC1_TM_dom"/>
</dbReference>
<dbReference type="InterPro" id="IPR003439">
    <property type="entry name" value="ABC_transporter-like_ATP-bd"/>
</dbReference>
<dbReference type="InterPro" id="IPR036640">
    <property type="entry name" value="ABC1_TM_sf"/>
</dbReference>
<sequence>MNGGGIRRGIRGLLGRAWTEERRSYLWGAGVLVLVDLISLLPPVLVGRAVDRIVSGTVTREFLLWTVLALAAVAVSTYVLRYLWRRLLFLPAYRIGARLRVDLFAHLLRLGPSFFSQRRRGDLLAYFANDVEAVEQALSLGVLTLLDSVVMGGLLFAALVKTSAPLALVALLPMPFLAWLSRRLGDLLYRRYDEAQEGYAALSARVEETVRGMEVLRVYGQREHVLSSFARAAQDVAQKGRAALEVDALYYPAIGGLTGLSFFLALSAGSFLVARGTLTYGELAAFLAYLGQFVWPMLALGYLFTLLERGAASYDRIGKILESRPEIVDAPDALRTRPRGRLVFSSVTYRYPGAEAPTLEDVSFALEEGEILAVLGPSGAGRSTLLRLVLREIEPVSGEVTWGGIPLRRYALAALRASVGYVPPEPVVFRGTIAENLSLGKKDATREELERAARLVDLHEEILRLPAGYDTRVGPDGVRLSGGQAARLALARALLVDPPLYLFDDPLASVDVLTELRIWGRLLPALRGKTVLLVTHRLLVLPRVDRILILRRGRVAAFGTHAELLATYEPYRRLFRAEERLVDVLQEGERAASRGEGG</sequence>
<keyword evidence="7 9" id="KW-1133">Transmembrane helix</keyword>
<dbReference type="PROSITE" id="PS50929">
    <property type="entry name" value="ABC_TM1F"/>
    <property type="match status" value="1"/>
</dbReference>
<dbReference type="GO" id="GO:0005524">
    <property type="term" value="F:ATP binding"/>
    <property type="evidence" value="ECO:0007669"/>
    <property type="project" value="UniProtKB-KW"/>
</dbReference>
<evidence type="ECO:0000256" key="5">
    <source>
        <dbReference type="ARBA" id="ARBA00022741"/>
    </source>
</evidence>
<keyword evidence="3" id="KW-1003">Cell membrane</keyword>
<dbReference type="PANTHER" id="PTHR43394">
    <property type="entry name" value="ATP-DEPENDENT PERMEASE MDL1, MITOCHONDRIAL"/>
    <property type="match status" value="1"/>
</dbReference>
<evidence type="ECO:0000313" key="13">
    <source>
        <dbReference type="Proteomes" id="UP000267019"/>
    </source>
</evidence>
<comment type="caution">
    <text evidence="12">The sequence shown here is derived from an EMBL/GenBank/DDBJ whole genome shotgun (WGS) entry which is preliminary data.</text>
</comment>
<feature type="transmembrane region" description="Helical" evidence="9">
    <location>
        <begin position="137"/>
        <end position="158"/>
    </location>
</feature>
<dbReference type="PANTHER" id="PTHR43394:SF1">
    <property type="entry name" value="ATP-BINDING CASSETTE SUB-FAMILY B MEMBER 10, MITOCHONDRIAL"/>
    <property type="match status" value="1"/>
</dbReference>
<dbReference type="InterPro" id="IPR003593">
    <property type="entry name" value="AAA+_ATPase"/>
</dbReference>
<dbReference type="Pfam" id="PF00664">
    <property type="entry name" value="ABC_membrane"/>
    <property type="match status" value="1"/>
</dbReference>
<evidence type="ECO:0000256" key="4">
    <source>
        <dbReference type="ARBA" id="ARBA00022692"/>
    </source>
</evidence>
<evidence type="ECO:0000259" key="10">
    <source>
        <dbReference type="PROSITE" id="PS50893"/>
    </source>
</evidence>
<evidence type="ECO:0000256" key="2">
    <source>
        <dbReference type="ARBA" id="ARBA00022448"/>
    </source>
</evidence>
<feature type="domain" description="ABC transporter" evidence="10">
    <location>
        <begin position="342"/>
        <end position="577"/>
    </location>
</feature>
<keyword evidence="13" id="KW-1185">Reference proteome</keyword>
<dbReference type="CDD" id="cd18541">
    <property type="entry name" value="ABC_6TM_TmrB_like"/>
    <property type="match status" value="1"/>
</dbReference>
<dbReference type="SUPFAM" id="SSF52540">
    <property type="entry name" value="P-loop containing nucleoside triphosphate hydrolases"/>
    <property type="match status" value="1"/>
</dbReference>
<feature type="transmembrane region" description="Helical" evidence="9">
    <location>
        <begin position="249"/>
        <end position="274"/>
    </location>
</feature>
<dbReference type="RefSeq" id="WP_170143617.1">
    <property type="nucleotide sequence ID" value="NZ_RBIJ01000004.1"/>
</dbReference>
<name>A0A660KTW7_9BACL</name>
<evidence type="ECO:0000256" key="7">
    <source>
        <dbReference type="ARBA" id="ARBA00022989"/>
    </source>
</evidence>
<dbReference type="InterPro" id="IPR017871">
    <property type="entry name" value="ABC_transporter-like_CS"/>
</dbReference>
<dbReference type="FunFam" id="1.20.1560.10:FF:000011">
    <property type="entry name" value="Multidrug ABC transporter ATP-binding protein"/>
    <property type="match status" value="1"/>
</dbReference>
<dbReference type="EMBL" id="RBIJ01000004">
    <property type="protein sequence ID" value="RKQ84155.1"/>
    <property type="molecule type" value="Genomic_DNA"/>
</dbReference>
<dbReference type="SUPFAM" id="SSF90123">
    <property type="entry name" value="ABC transporter transmembrane region"/>
    <property type="match status" value="1"/>
</dbReference>
<comment type="subcellular location">
    <subcellularLocation>
        <location evidence="1">Cell membrane</location>
        <topology evidence="1">Multi-pass membrane protein</topology>
    </subcellularLocation>
</comment>
<feature type="transmembrane region" description="Helical" evidence="9">
    <location>
        <begin position="62"/>
        <end position="84"/>
    </location>
</feature>
<gene>
    <name evidence="12" type="ORF">C7438_1332</name>
</gene>
<dbReference type="InterPro" id="IPR039421">
    <property type="entry name" value="Type_1_exporter"/>
</dbReference>
<dbReference type="InterPro" id="IPR027417">
    <property type="entry name" value="P-loop_NTPase"/>
</dbReference>
<keyword evidence="6 12" id="KW-0067">ATP-binding</keyword>
<keyword evidence="4 9" id="KW-0812">Transmembrane</keyword>
<evidence type="ECO:0000256" key="8">
    <source>
        <dbReference type="ARBA" id="ARBA00023136"/>
    </source>
</evidence>
<reference evidence="12 13" key="1">
    <citation type="submission" date="2018-10" db="EMBL/GenBank/DDBJ databases">
        <title>Genomic Encyclopedia of Type Strains, Phase IV (KMG-IV): sequencing the most valuable type-strain genomes for metagenomic binning, comparative biology and taxonomic classification.</title>
        <authorList>
            <person name="Goeker M."/>
        </authorList>
    </citation>
    <scope>NUCLEOTIDE SEQUENCE [LARGE SCALE GENOMIC DNA]</scope>
    <source>
        <strain evidence="12 13">DSM 22653</strain>
    </source>
</reference>
<evidence type="ECO:0000313" key="12">
    <source>
        <dbReference type="EMBL" id="RKQ84155.1"/>
    </source>
</evidence>
<evidence type="ECO:0000256" key="1">
    <source>
        <dbReference type="ARBA" id="ARBA00004651"/>
    </source>
</evidence>
<proteinExistence type="predicted"/>
<keyword evidence="5" id="KW-0547">Nucleotide-binding</keyword>
<evidence type="ECO:0000259" key="11">
    <source>
        <dbReference type="PROSITE" id="PS50929"/>
    </source>
</evidence>
<dbReference type="PROSITE" id="PS50893">
    <property type="entry name" value="ABC_TRANSPORTER_2"/>
    <property type="match status" value="1"/>
</dbReference>
<evidence type="ECO:0000256" key="3">
    <source>
        <dbReference type="ARBA" id="ARBA00022475"/>
    </source>
</evidence>
<evidence type="ECO:0000256" key="6">
    <source>
        <dbReference type="ARBA" id="ARBA00022840"/>
    </source>
</evidence>
<feature type="transmembrane region" description="Helical" evidence="9">
    <location>
        <begin position="286"/>
        <end position="307"/>
    </location>
</feature>
<dbReference type="Proteomes" id="UP000267019">
    <property type="component" value="Unassembled WGS sequence"/>
</dbReference>
<dbReference type="GO" id="GO:0015421">
    <property type="term" value="F:ABC-type oligopeptide transporter activity"/>
    <property type="evidence" value="ECO:0007669"/>
    <property type="project" value="TreeGrafter"/>
</dbReference>
<dbReference type="PROSITE" id="PS00211">
    <property type="entry name" value="ABC_TRANSPORTER_1"/>
    <property type="match status" value="1"/>
</dbReference>
<protein>
    <submittedName>
        <fullName evidence="12">ATP-binding cassette subfamily B protein</fullName>
    </submittedName>
</protein>
<feature type="domain" description="ABC transmembrane type-1" evidence="11">
    <location>
        <begin position="26"/>
        <end position="309"/>
    </location>
</feature>
<dbReference type="GO" id="GO:0005886">
    <property type="term" value="C:plasma membrane"/>
    <property type="evidence" value="ECO:0007669"/>
    <property type="project" value="UniProtKB-SubCell"/>
</dbReference>
<dbReference type="Gene3D" id="3.40.50.300">
    <property type="entry name" value="P-loop containing nucleotide triphosphate hydrolases"/>
    <property type="match status" value="1"/>
</dbReference>
<feature type="transmembrane region" description="Helical" evidence="9">
    <location>
        <begin position="164"/>
        <end position="181"/>
    </location>
</feature>
<organism evidence="12 13">
    <name type="scientific">Brockia lithotrophica</name>
    <dbReference type="NCBI Taxonomy" id="933949"/>
    <lineage>
        <taxon>Bacteria</taxon>
        <taxon>Bacillati</taxon>
        <taxon>Bacillota</taxon>
        <taxon>Bacilli</taxon>
        <taxon>Bacillales</taxon>
        <taxon>Bacillales Family X. Incertae Sedis</taxon>
        <taxon>Brockia</taxon>
    </lineage>
</organism>
<dbReference type="Pfam" id="PF00005">
    <property type="entry name" value="ABC_tran"/>
    <property type="match status" value="1"/>
</dbReference>
<evidence type="ECO:0000256" key="9">
    <source>
        <dbReference type="SAM" id="Phobius"/>
    </source>
</evidence>
<dbReference type="SMART" id="SM00382">
    <property type="entry name" value="AAA"/>
    <property type="match status" value="1"/>
</dbReference>
<dbReference type="GO" id="GO:0016887">
    <property type="term" value="F:ATP hydrolysis activity"/>
    <property type="evidence" value="ECO:0007669"/>
    <property type="project" value="InterPro"/>
</dbReference>
<dbReference type="FunFam" id="3.40.50.300:FF:000221">
    <property type="entry name" value="Multidrug ABC transporter ATP-binding protein"/>
    <property type="match status" value="1"/>
</dbReference>
<keyword evidence="8 9" id="KW-0472">Membrane</keyword>